<dbReference type="InterPro" id="IPR038694">
    <property type="entry name" value="DUF427_sf"/>
</dbReference>
<evidence type="ECO:0000313" key="3">
    <source>
        <dbReference type="Proteomes" id="UP001204524"/>
    </source>
</evidence>
<evidence type="ECO:0000313" key="2">
    <source>
        <dbReference type="EMBL" id="MCP3420748.1"/>
    </source>
</evidence>
<name>A0ABT1KSM3_9ACTN</name>
<dbReference type="EMBL" id="JANARS010000001">
    <property type="protein sequence ID" value="MCP3420748.1"/>
    <property type="molecule type" value="Genomic_DNA"/>
</dbReference>
<dbReference type="Gene3D" id="2.170.150.40">
    <property type="entry name" value="Domain of unknown function (DUF427)"/>
    <property type="match status" value="2"/>
</dbReference>
<keyword evidence="3" id="KW-1185">Reference proteome</keyword>
<sequence length="258" mass="28630">MVRTEPIDKWVRGRLAGEVVVESREPLLVWQGAFPPVYAFRRDEVAEEVLSPAEPPVRDGFSFFAPQAPVAQWYDVTAGDVVLRAAAWTLADDAVDDRVVLTWEPGLLAWTEEDEPVTGHPRDPHKRVEALPSSRHVEVAVDGVRLASSDRPVLLFETDLPTRFYLPPDDVRLDLLERTDNVSFCPYKGRADGYWSWPGPPALANVAWSYSSPAPAVGAVAGRVAFYNELVDLTVDGVRLERPESPFSSREQRPGADA</sequence>
<organism evidence="2 3">
    <name type="scientific">Nocardioides pinisoli</name>
    <dbReference type="NCBI Taxonomy" id="2950279"/>
    <lineage>
        <taxon>Bacteria</taxon>
        <taxon>Bacillati</taxon>
        <taxon>Actinomycetota</taxon>
        <taxon>Actinomycetes</taxon>
        <taxon>Propionibacteriales</taxon>
        <taxon>Nocardioidaceae</taxon>
        <taxon>Nocardioides</taxon>
    </lineage>
</organism>
<dbReference type="InterPro" id="IPR007361">
    <property type="entry name" value="DUF427"/>
</dbReference>
<dbReference type="Proteomes" id="UP001204524">
    <property type="component" value="Unassembled WGS sequence"/>
</dbReference>
<dbReference type="PANTHER" id="PTHR34310">
    <property type="entry name" value="DUF427 DOMAIN PROTEIN (AFU_ORTHOLOGUE AFUA_3G02220)"/>
    <property type="match status" value="1"/>
</dbReference>
<dbReference type="Pfam" id="PF04248">
    <property type="entry name" value="NTP_transf_9"/>
    <property type="match status" value="2"/>
</dbReference>
<evidence type="ECO:0000259" key="1">
    <source>
        <dbReference type="Pfam" id="PF04248"/>
    </source>
</evidence>
<proteinExistence type="predicted"/>
<feature type="domain" description="DUF427" evidence="1">
    <location>
        <begin position="12"/>
        <end position="90"/>
    </location>
</feature>
<comment type="caution">
    <text evidence="2">The sequence shown here is derived from an EMBL/GenBank/DDBJ whole genome shotgun (WGS) entry which is preliminary data.</text>
</comment>
<accession>A0ABT1KSM3</accession>
<feature type="domain" description="DUF427" evidence="1">
    <location>
        <begin position="137"/>
        <end position="229"/>
    </location>
</feature>
<dbReference type="RefSeq" id="WP_254179973.1">
    <property type="nucleotide sequence ID" value="NZ_JANARS010000001.1"/>
</dbReference>
<dbReference type="PANTHER" id="PTHR34310:SF9">
    <property type="entry name" value="BLR5716 PROTEIN"/>
    <property type="match status" value="1"/>
</dbReference>
<gene>
    <name evidence="2" type="ORF">NCI01_02955</name>
</gene>
<protein>
    <submittedName>
        <fullName evidence="2">DUF427 domain-containing protein</fullName>
    </submittedName>
</protein>
<reference evidence="2 3" key="1">
    <citation type="submission" date="2022-06" db="EMBL/GenBank/DDBJ databases">
        <authorList>
            <person name="So Y."/>
        </authorList>
    </citation>
    <scope>NUCLEOTIDE SEQUENCE [LARGE SCALE GENOMIC DNA]</scope>
    <source>
        <strain evidence="2 3">STR3</strain>
    </source>
</reference>